<comment type="similarity">
    <text evidence="2 9">Belongs to the trans-sulfuration enzymes family.</text>
</comment>
<evidence type="ECO:0000256" key="9">
    <source>
        <dbReference type="RuleBase" id="RU362118"/>
    </source>
</evidence>
<dbReference type="AlphaFoldDB" id="A0A2T2XBV7"/>
<protein>
    <recommendedName>
        <fullName evidence="4">homocysteine desulfhydrase</fullName>
        <ecNumber evidence="4">4.4.1.2</ecNumber>
    </recommendedName>
    <alternativeName>
        <fullName evidence="5">Homocysteine desulfhydrase</fullName>
    </alternativeName>
</protein>
<evidence type="ECO:0000256" key="8">
    <source>
        <dbReference type="PIRSR" id="PIRSR001434-2"/>
    </source>
</evidence>
<dbReference type="EMBL" id="PXYT01000001">
    <property type="protein sequence ID" value="PSR31926.1"/>
    <property type="molecule type" value="Genomic_DNA"/>
</dbReference>
<dbReference type="GO" id="GO:0019346">
    <property type="term" value="P:transsulfuration"/>
    <property type="evidence" value="ECO:0007669"/>
    <property type="project" value="InterPro"/>
</dbReference>
<dbReference type="EC" id="4.4.1.2" evidence="4"/>
<proteinExistence type="inferred from homology"/>
<dbReference type="Gene3D" id="3.90.1150.10">
    <property type="entry name" value="Aspartate Aminotransferase, domain 1"/>
    <property type="match status" value="1"/>
</dbReference>
<accession>A0A2T2XBV7</accession>
<evidence type="ECO:0000313" key="10">
    <source>
        <dbReference type="EMBL" id="PSR31926.1"/>
    </source>
</evidence>
<dbReference type="Gene3D" id="3.40.640.10">
    <property type="entry name" value="Type I PLP-dependent aspartate aminotransferase-like (Major domain)"/>
    <property type="match status" value="1"/>
</dbReference>
<comment type="catalytic activity">
    <reaction evidence="7">
        <text>L-methionine + H2O = methanethiol + 2-oxobutanoate + NH4(+)</text>
        <dbReference type="Rhea" id="RHEA:23800"/>
        <dbReference type="ChEBI" id="CHEBI:15377"/>
        <dbReference type="ChEBI" id="CHEBI:16007"/>
        <dbReference type="ChEBI" id="CHEBI:16763"/>
        <dbReference type="ChEBI" id="CHEBI:28938"/>
        <dbReference type="ChEBI" id="CHEBI:57844"/>
        <dbReference type="EC" id="4.4.1.11"/>
    </reaction>
    <physiologicalReaction direction="left-to-right" evidence="7">
        <dbReference type="Rhea" id="RHEA:23801"/>
    </physiologicalReaction>
</comment>
<comment type="caution">
    <text evidence="10">The sequence shown here is derived from an EMBL/GenBank/DDBJ whole genome shotgun (WGS) entry which is preliminary data.</text>
</comment>
<evidence type="ECO:0000313" key="11">
    <source>
        <dbReference type="Proteomes" id="UP000242699"/>
    </source>
</evidence>
<dbReference type="CDD" id="cd00614">
    <property type="entry name" value="CGS_like"/>
    <property type="match status" value="1"/>
</dbReference>
<evidence type="ECO:0000256" key="6">
    <source>
        <dbReference type="ARBA" id="ARBA00048780"/>
    </source>
</evidence>
<evidence type="ECO:0000256" key="1">
    <source>
        <dbReference type="ARBA" id="ARBA00001933"/>
    </source>
</evidence>
<dbReference type="Pfam" id="PF01053">
    <property type="entry name" value="Cys_Met_Meta_PP"/>
    <property type="match status" value="1"/>
</dbReference>
<dbReference type="InterPro" id="IPR015421">
    <property type="entry name" value="PyrdxlP-dep_Trfase_major"/>
</dbReference>
<dbReference type="PANTHER" id="PTHR11808:SF80">
    <property type="entry name" value="CYSTATHIONINE GAMMA-LYASE"/>
    <property type="match status" value="1"/>
</dbReference>
<dbReference type="FunFam" id="3.40.640.10:FF:000046">
    <property type="entry name" value="Cystathionine gamma-lyase"/>
    <property type="match status" value="1"/>
</dbReference>
<dbReference type="Proteomes" id="UP000242699">
    <property type="component" value="Unassembled WGS sequence"/>
</dbReference>
<evidence type="ECO:0000256" key="7">
    <source>
        <dbReference type="ARBA" id="ARBA00052699"/>
    </source>
</evidence>
<dbReference type="SUPFAM" id="SSF53383">
    <property type="entry name" value="PLP-dependent transferases"/>
    <property type="match status" value="1"/>
</dbReference>
<name>A0A2T2XBV7_9FIRM</name>
<dbReference type="GO" id="GO:0030170">
    <property type="term" value="F:pyridoxal phosphate binding"/>
    <property type="evidence" value="ECO:0007669"/>
    <property type="project" value="InterPro"/>
</dbReference>
<evidence type="ECO:0000256" key="5">
    <source>
        <dbReference type="ARBA" id="ARBA00047199"/>
    </source>
</evidence>
<evidence type="ECO:0000256" key="2">
    <source>
        <dbReference type="ARBA" id="ARBA00009077"/>
    </source>
</evidence>
<comment type="cofactor">
    <cofactor evidence="1 9">
        <name>pyridoxal 5'-phosphate</name>
        <dbReference type="ChEBI" id="CHEBI:597326"/>
    </cofactor>
</comment>
<comment type="catalytic activity">
    <reaction evidence="6">
        <text>L-homocysteine + H2O = 2-oxobutanoate + hydrogen sulfide + NH4(+) + H(+)</text>
        <dbReference type="Rhea" id="RHEA:14501"/>
        <dbReference type="ChEBI" id="CHEBI:15377"/>
        <dbReference type="ChEBI" id="CHEBI:15378"/>
        <dbReference type="ChEBI" id="CHEBI:16763"/>
        <dbReference type="ChEBI" id="CHEBI:28938"/>
        <dbReference type="ChEBI" id="CHEBI:29919"/>
        <dbReference type="ChEBI" id="CHEBI:58199"/>
        <dbReference type="EC" id="4.4.1.2"/>
    </reaction>
    <physiologicalReaction direction="left-to-right" evidence="6">
        <dbReference type="Rhea" id="RHEA:14502"/>
    </physiologicalReaction>
</comment>
<dbReference type="InterPro" id="IPR015422">
    <property type="entry name" value="PyrdxlP-dep_Trfase_small"/>
</dbReference>
<dbReference type="InterPro" id="IPR015424">
    <property type="entry name" value="PyrdxlP-dep_Trfase"/>
</dbReference>
<evidence type="ECO:0000256" key="3">
    <source>
        <dbReference type="ARBA" id="ARBA00022898"/>
    </source>
</evidence>
<evidence type="ECO:0000256" key="4">
    <source>
        <dbReference type="ARBA" id="ARBA00047175"/>
    </source>
</evidence>
<dbReference type="InterPro" id="IPR000277">
    <property type="entry name" value="Cys/Met-Metab_PyrdxlP-dep_enz"/>
</dbReference>
<keyword evidence="3 8" id="KW-0663">Pyridoxal phosphate</keyword>
<reference evidence="10 11" key="1">
    <citation type="journal article" date="2014" name="BMC Genomics">
        <title>Comparison of environmental and isolate Sulfobacillus genomes reveals diverse carbon, sulfur, nitrogen, and hydrogen metabolisms.</title>
        <authorList>
            <person name="Justice N.B."/>
            <person name="Norman A."/>
            <person name="Brown C.T."/>
            <person name="Singh A."/>
            <person name="Thomas B.C."/>
            <person name="Banfield J.F."/>
        </authorList>
    </citation>
    <scope>NUCLEOTIDE SEQUENCE [LARGE SCALE GENOMIC DNA]</scope>
    <source>
        <strain evidence="10">AMDSBA1</strain>
    </source>
</reference>
<keyword evidence="10" id="KW-0456">Lyase</keyword>
<dbReference type="GO" id="GO:0047982">
    <property type="term" value="F:homocysteine desulfhydrase activity"/>
    <property type="evidence" value="ECO:0007669"/>
    <property type="project" value="UniProtKB-EC"/>
</dbReference>
<dbReference type="PANTHER" id="PTHR11808">
    <property type="entry name" value="TRANS-SULFURATION ENZYME FAMILY MEMBER"/>
    <property type="match status" value="1"/>
</dbReference>
<dbReference type="InterPro" id="IPR054542">
    <property type="entry name" value="Cys_met_metab_PP"/>
</dbReference>
<dbReference type="GO" id="GO:0005737">
    <property type="term" value="C:cytoplasm"/>
    <property type="evidence" value="ECO:0007669"/>
    <property type="project" value="TreeGrafter"/>
</dbReference>
<organism evidence="10 11">
    <name type="scientific">Sulfobacillus benefaciens</name>
    <dbReference type="NCBI Taxonomy" id="453960"/>
    <lineage>
        <taxon>Bacteria</taxon>
        <taxon>Bacillati</taxon>
        <taxon>Bacillota</taxon>
        <taxon>Clostridia</taxon>
        <taxon>Eubacteriales</taxon>
        <taxon>Clostridiales Family XVII. Incertae Sedis</taxon>
        <taxon>Sulfobacillus</taxon>
    </lineage>
</organism>
<dbReference type="PROSITE" id="PS00868">
    <property type="entry name" value="CYS_MET_METAB_PP"/>
    <property type="match status" value="1"/>
</dbReference>
<dbReference type="PIRSF" id="PIRSF001434">
    <property type="entry name" value="CGS"/>
    <property type="match status" value="1"/>
</dbReference>
<sequence length="422" mass="45753">MGGIFCSDGGGVTMSDKSWRRNTLLVHAGTPRVENIQPTALPIFPSTSYQSESAERLDRLMAGEVPGFSYARHGNPNVEALVDAMKELEEAQTGIATASGMAAIDAALYATGVRPGDTVLVSQDVYGASLNLLGTIWAESEIQVVVGDFTDLTRFESLLQKHKPTSILIETLSNPLLKILDVPRIAELAHTVEAQLIVDNTFTTPLIMQPLTLGADIVVHSATKYLGGHGDAMGGIVVAREDYHDRLHQYLKLRGAVLGPFEAWLIHRGLRTLGVRFEKQCQNAAIIAEALRTSQIFERVFYPLFSDHPTYSVAQRLLAPALGGAVVTLDLGGSQATAFRFLNELQLVGSATTVGDIYTLCLYPVIASHRNQSPEERQTMGITDSMVRVSVGLEDPDDVISDLIQAAKIARRKDGSVVMQQD</sequence>
<dbReference type="GO" id="GO:0018826">
    <property type="term" value="F:methionine gamma-lyase activity"/>
    <property type="evidence" value="ECO:0007669"/>
    <property type="project" value="UniProtKB-EC"/>
</dbReference>
<feature type="modified residue" description="N6-(pyridoxal phosphate)lysine" evidence="8">
    <location>
        <position position="224"/>
    </location>
</feature>
<gene>
    <name evidence="10" type="ORF">C7B43_01510</name>
</gene>